<sequence length="149" mass="16797">MDGSFETVKEIFLKANVNGRIKFSRTTIPPPFVGVRDTTMNTENKCSMLVERMKAIFDIEDKQLNNLKIMEHLVFQFLILRRVSAIDCENYQLMFAAFSGSASFYIKGNGPLLLHGKYEAIGFHYDLPPIGMSTLSKAYAEALFEGPTS</sequence>
<evidence type="ECO:0000313" key="1">
    <source>
        <dbReference type="EMBL" id="THU85152.1"/>
    </source>
</evidence>
<proteinExistence type="predicted"/>
<evidence type="ECO:0000313" key="2">
    <source>
        <dbReference type="Proteomes" id="UP000297245"/>
    </source>
</evidence>
<accession>A0A4S8L8U0</accession>
<dbReference type="Proteomes" id="UP000297245">
    <property type="component" value="Unassembled WGS sequence"/>
</dbReference>
<dbReference type="AlphaFoldDB" id="A0A4S8L8U0"/>
<gene>
    <name evidence="1" type="ORF">K435DRAFT_806134</name>
</gene>
<keyword evidence="2" id="KW-1185">Reference proteome</keyword>
<dbReference type="EMBL" id="ML179563">
    <property type="protein sequence ID" value="THU85152.1"/>
    <property type="molecule type" value="Genomic_DNA"/>
</dbReference>
<name>A0A4S8L8U0_DENBC</name>
<protein>
    <submittedName>
        <fullName evidence="1">Uncharacterized protein</fullName>
    </submittedName>
</protein>
<reference evidence="1 2" key="1">
    <citation type="journal article" date="2019" name="Nat. Ecol. Evol.">
        <title>Megaphylogeny resolves global patterns of mushroom evolution.</title>
        <authorList>
            <person name="Varga T."/>
            <person name="Krizsan K."/>
            <person name="Foldi C."/>
            <person name="Dima B."/>
            <person name="Sanchez-Garcia M."/>
            <person name="Sanchez-Ramirez S."/>
            <person name="Szollosi G.J."/>
            <person name="Szarkandi J.G."/>
            <person name="Papp V."/>
            <person name="Albert L."/>
            <person name="Andreopoulos W."/>
            <person name="Angelini C."/>
            <person name="Antonin V."/>
            <person name="Barry K.W."/>
            <person name="Bougher N.L."/>
            <person name="Buchanan P."/>
            <person name="Buyck B."/>
            <person name="Bense V."/>
            <person name="Catcheside P."/>
            <person name="Chovatia M."/>
            <person name="Cooper J."/>
            <person name="Damon W."/>
            <person name="Desjardin D."/>
            <person name="Finy P."/>
            <person name="Geml J."/>
            <person name="Haridas S."/>
            <person name="Hughes K."/>
            <person name="Justo A."/>
            <person name="Karasinski D."/>
            <person name="Kautmanova I."/>
            <person name="Kiss B."/>
            <person name="Kocsube S."/>
            <person name="Kotiranta H."/>
            <person name="LaButti K.M."/>
            <person name="Lechner B.E."/>
            <person name="Liimatainen K."/>
            <person name="Lipzen A."/>
            <person name="Lukacs Z."/>
            <person name="Mihaltcheva S."/>
            <person name="Morgado L.N."/>
            <person name="Niskanen T."/>
            <person name="Noordeloos M.E."/>
            <person name="Ohm R.A."/>
            <person name="Ortiz-Santana B."/>
            <person name="Ovrebo C."/>
            <person name="Racz N."/>
            <person name="Riley R."/>
            <person name="Savchenko A."/>
            <person name="Shiryaev A."/>
            <person name="Soop K."/>
            <person name="Spirin V."/>
            <person name="Szebenyi C."/>
            <person name="Tomsovsky M."/>
            <person name="Tulloss R.E."/>
            <person name="Uehling J."/>
            <person name="Grigoriev I.V."/>
            <person name="Vagvolgyi C."/>
            <person name="Papp T."/>
            <person name="Martin F.M."/>
            <person name="Miettinen O."/>
            <person name="Hibbett D.S."/>
            <person name="Nagy L.G."/>
        </authorList>
    </citation>
    <scope>NUCLEOTIDE SEQUENCE [LARGE SCALE GENOMIC DNA]</scope>
    <source>
        <strain evidence="1 2">CBS 962.96</strain>
    </source>
</reference>
<organism evidence="1 2">
    <name type="scientific">Dendrothele bispora (strain CBS 962.96)</name>
    <dbReference type="NCBI Taxonomy" id="1314807"/>
    <lineage>
        <taxon>Eukaryota</taxon>
        <taxon>Fungi</taxon>
        <taxon>Dikarya</taxon>
        <taxon>Basidiomycota</taxon>
        <taxon>Agaricomycotina</taxon>
        <taxon>Agaricomycetes</taxon>
        <taxon>Agaricomycetidae</taxon>
        <taxon>Agaricales</taxon>
        <taxon>Agaricales incertae sedis</taxon>
        <taxon>Dendrothele</taxon>
    </lineage>
</organism>